<sequence length="115" mass="12365">MRGIIEPRAKGNARRLASLAFRNASPLLARRLADNQTDGLRLVELDWPSGGEANPSDLSIRCTALLVLDIKAGEIELTTLGQQQKLLLLDSETVISMARLPTEHGGSLIILLPAG</sequence>
<evidence type="ECO:0000313" key="2">
    <source>
        <dbReference type="Proteomes" id="UP000009172"/>
    </source>
</evidence>
<organism evidence="1 2">
    <name type="scientific">Trichophyton tonsurans (strain CBS 112818)</name>
    <name type="common">Scalp ringworm fungus</name>
    <dbReference type="NCBI Taxonomy" id="647933"/>
    <lineage>
        <taxon>Eukaryota</taxon>
        <taxon>Fungi</taxon>
        <taxon>Dikarya</taxon>
        <taxon>Ascomycota</taxon>
        <taxon>Pezizomycotina</taxon>
        <taxon>Eurotiomycetes</taxon>
        <taxon>Eurotiomycetidae</taxon>
        <taxon>Onygenales</taxon>
        <taxon>Arthrodermataceae</taxon>
        <taxon>Trichophyton</taxon>
    </lineage>
</organism>
<keyword evidence="2" id="KW-1185">Reference proteome</keyword>
<protein>
    <submittedName>
        <fullName evidence="1">Uncharacterized protein</fullName>
    </submittedName>
</protein>
<dbReference type="HOGENOM" id="CLU_2110713_0_0_1"/>
<dbReference type="AlphaFoldDB" id="F2S1J2"/>
<gene>
    <name evidence="1" type="ORF">TESG_04850</name>
</gene>
<proteinExistence type="predicted"/>
<dbReference type="Proteomes" id="UP000009172">
    <property type="component" value="Unassembled WGS sequence"/>
</dbReference>
<reference evidence="2" key="1">
    <citation type="journal article" date="2012" name="MBio">
        <title>Comparative genome analysis of Trichophyton rubrum and related dermatophytes reveals candidate genes involved in infection.</title>
        <authorList>
            <person name="Martinez D.A."/>
            <person name="Oliver B.G."/>
            <person name="Graeser Y."/>
            <person name="Goldberg J.M."/>
            <person name="Li W."/>
            <person name="Martinez-Rossi N.M."/>
            <person name="Monod M."/>
            <person name="Shelest E."/>
            <person name="Barton R.C."/>
            <person name="Birch E."/>
            <person name="Brakhage A.A."/>
            <person name="Chen Z."/>
            <person name="Gurr S.J."/>
            <person name="Heiman D."/>
            <person name="Heitman J."/>
            <person name="Kosti I."/>
            <person name="Rossi A."/>
            <person name="Saif S."/>
            <person name="Samalova M."/>
            <person name="Saunders C.W."/>
            <person name="Shea T."/>
            <person name="Summerbell R.C."/>
            <person name="Xu J."/>
            <person name="Young S."/>
            <person name="Zeng Q."/>
            <person name="Birren B.W."/>
            <person name="Cuomo C.A."/>
            <person name="White T.C."/>
        </authorList>
    </citation>
    <scope>NUCLEOTIDE SEQUENCE [LARGE SCALE GENOMIC DNA]</scope>
    <source>
        <strain evidence="2">CBS 112818</strain>
    </source>
</reference>
<accession>F2S1J2</accession>
<evidence type="ECO:0000313" key="1">
    <source>
        <dbReference type="EMBL" id="EGD97441.1"/>
    </source>
</evidence>
<dbReference type="EMBL" id="GG698501">
    <property type="protein sequence ID" value="EGD97441.1"/>
    <property type="molecule type" value="Genomic_DNA"/>
</dbReference>
<name>F2S1J2_TRIT1</name>